<dbReference type="OrthoDB" id="9792148at2"/>
<dbReference type="STRING" id="632773.BBEV_2216"/>
<evidence type="ECO:0000313" key="5">
    <source>
        <dbReference type="Proteomes" id="UP000094463"/>
    </source>
</evidence>
<dbReference type="AlphaFoldDB" id="A0A1D7QX29"/>
<dbReference type="PANTHER" id="PTHR33744">
    <property type="entry name" value="CARBOHYDRATE DIACID REGULATOR"/>
    <property type="match status" value="1"/>
</dbReference>
<dbReference type="InterPro" id="IPR025736">
    <property type="entry name" value="PucR_C-HTH_dom"/>
</dbReference>
<feature type="domain" description="CdaR GGDEF-like" evidence="3">
    <location>
        <begin position="159"/>
        <end position="294"/>
    </location>
</feature>
<name>A0A1D7QX29_9BACI</name>
<evidence type="ECO:0000259" key="3">
    <source>
        <dbReference type="Pfam" id="PF17853"/>
    </source>
</evidence>
<organism evidence="4 5">
    <name type="scientific">Salisediminibacterium beveridgei</name>
    <dbReference type="NCBI Taxonomy" id="632773"/>
    <lineage>
        <taxon>Bacteria</taxon>
        <taxon>Bacillati</taxon>
        <taxon>Bacillota</taxon>
        <taxon>Bacilli</taxon>
        <taxon>Bacillales</taxon>
        <taxon>Bacillaceae</taxon>
        <taxon>Salisediminibacterium</taxon>
    </lineage>
</organism>
<dbReference type="InterPro" id="IPR041522">
    <property type="entry name" value="CdaR_GGDEF"/>
</dbReference>
<protein>
    <submittedName>
        <fullName evidence="4">Transcriptional regulator, CdaR family</fullName>
    </submittedName>
</protein>
<dbReference type="Proteomes" id="UP000094463">
    <property type="component" value="Chromosome"/>
</dbReference>
<dbReference type="EMBL" id="CP012502">
    <property type="protein sequence ID" value="AOM83574.1"/>
    <property type="molecule type" value="Genomic_DNA"/>
</dbReference>
<proteinExistence type="inferred from homology"/>
<dbReference type="Pfam" id="PF13556">
    <property type="entry name" value="HTH_30"/>
    <property type="match status" value="1"/>
</dbReference>
<accession>A0A1D7QX29</accession>
<reference evidence="4 5" key="1">
    <citation type="submission" date="2015-08" db="EMBL/GenBank/DDBJ databases">
        <title>The complete genome sequence of Bacillus beveridgei MLTeJB.</title>
        <authorList>
            <person name="Hanson T.E."/>
            <person name="Mesa C."/>
            <person name="Basesman S.M."/>
            <person name="Oremland R.S."/>
        </authorList>
    </citation>
    <scope>NUCLEOTIDE SEQUENCE [LARGE SCALE GENOMIC DNA]</scope>
    <source>
        <strain evidence="4 5">MLTeJB</strain>
    </source>
</reference>
<evidence type="ECO:0000313" key="4">
    <source>
        <dbReference type="EMBL" id="AOM83574.1"/>
    </source>
</evidence>
<dbReference type="RefSeq" id="WP_069365540.1">
    <property type="nucleotide sequence ID" value="NZ_CP012502.1"/>
</dbReference>
<dbReference type="Gene3D" id="1.10.10.2840">
    <property type="entry name" value="PucR C-terminal helix-turn-helix domain"/>
    <property type="match status" value="1"/>
</dbReference>
<gene>
    <name evidence="4" type="primary">cdaR</name>
    <name evidence="4" type="ORF">BBEV_2216</name>
</gene>
<feature type="domain" description="PucR C-terminal helix-turn-helix" evidence="2">
    <location>
        <begin position="350"/>
        <end position="404"/>
    </location>
</feature>
<keyword evidence="5" id="KW-1185">Reference proteome</keyword>
<dbReference type="InterPro" id="IPR042070">
    <property type="entry name" value="PucR_C-HTH_sf"/>
</dbReference>
<dbReference type="KEGG" id="bbev:BBEV_2216"/>
<evidence type="ECO:0000256" key="1">
    <source>
        <dbReference type="ARBA" id="ARBA00006754"/>
    </source>
</evidence>
<comment type="similarity">
    <text evidence="1">Belongs to the CdaR family.</text>
</comment>
<dbReference type="Pfam" id="PF17853">
    <property type="entry name" value="GGDEF_2"/>
    <property type="match status" value="1"/>
</dbReference>
<sequence>MNHINETTASETSQYRQELLEILASGKGVAGLLEAFCRWFDVRAVMTDDIFTPLAVKGGYASNRNTELIDVLDGSPSIVLDRRMQFQWEAERFDLTAGDEVCGYLYLDRVQMAEVNLNMVNAILPDLAMAVKVEQKKNQELLQQGRRWKNAFLFDLLYGNVKDENTVRSAAKTWEWDLSVPHTILSFQLQAYDPHLGDEGLLERLLRQWETDLVRRLNKGMILHKRDELIVFMPVKETEGSGKREKEIRTLINTLLDSAREFLHDRVLFTGVGRPCQRGVDYFRSYQEAKMARDIGIHETGENVSFFQDIGLLKILYSHDPTELAEFYHDTMDVLNEHDRKTEAELSLALKAYVSNNMDVSQTAQSMFVHRNTIRYRLRKIEELLQIDLSDLSVVMNFVVAFHIESLNRVDLSERRR</sequence>
<evidence type="ECO:0000259" key="2">
    <source>
        <dbReference type="Pfam" id="PF13556"/>
    </source>
</evidence>
<dbReference type="InterPro" id="IPR051448">
    <property type="entry name" value="CdaR-like_regulators"/>
</dbReference>